<dbReference type="InterPro" id="IPR051601">
    <property type="entry name" value="Serine_prot/Carboxylest_S33"/>
</dbReference>
<evidence type="ECO:0000256" key="4">
    <source>
        <dbReference type="SAM" id="SignalP"/>
    </source>
</evidence>
<comment type="caution">
    <text evidence="7">The sequence shown here is derived from an EMBL/GenBank/DDBJ whole genome shotgun (WGS) entry which is preliminary data.</text>
</comment>
<keyword evidence="3 7" id="KW-0378">Hydrolase</keyword>
<dbReference type="InterPro" id="IPR013595">
    <property type="entry name" value="Pept_S33_TAP-like_C"/>
</dbReference>
<dbReference type="Pfam" id="PF00561">
    <property type="entry name" value="Abhydrolase_1"/>
    <property type="match status" value="1"/>
</dbReference>
<dbReference type="InterPro" id="IPR000073">
    <property type="entry name" value="AB_hydrolase_1"/>
</dbReference>
<evidence type="ECO:0000256" key="3">
    <source>
        <dbReference type="ARBA" id="ARBA00022801"/>
    </source>
</evidence>
<evidence type="ECO:0000259" key="5">
    <source>
        <dbReference type="Pfam" id="PF00561"/>
    </source>
</evidence>
<feature type="chain" id="PRO_5038902779" evidence="4">
    <location>
        <begin position="27"/>
        <end position="579"/>
    </location>
</feature>
<evidence type="ECO:0000313" key="7">
    <source>
        <dbReference type="EMBL" id="PSL01554.1"/>
    </source>
</evidence>
<evidence type="ECO:0000256" key="2">
    <source>
        <dbReference type="ARBA" id="ARBA00022729"/>
    </source>
</evidence>
<dbReference type="Proteomes" id="UP000243528">
    <property type="component" value="Unassembled WGS sequence"/>
</dbReference>
<dbReference type="EMBL" id="PYGE01000013">
    <property type="protein sequence ID" value="PSL01554.1"/>
    <property type="molecule type" value="Genomic_DNA"/>
</dbReference>
<dbReference type="OrthoDB" id="3930934at2"/>
<organism evidence="7 8">
    <name type="scientific">Haloactinopolyspora alba</name>
    <dbReference type="NCBI Taxonomy" id="648780"/>
    <lineage>
        <taxon>Bacteria</taxon>
        <taxon>Bacillati</taxon>
        <taxon>Actinomycetota</taxon>
        <taxon>Actinomycetes</taxon>
        <taxon>Jiangellales</taxon>
        <taxon>Jiangellaceae</taxon>
        <taxon>Haloactinopolyspora</taxon>
    </lineage>
</organism>
<comment type="similarity">
    <text evidence="1">Belongs to the peptidase S33 family.</text>
</comment>
<dbReference type="GO" id="GO:0016787">
    <property type="term" value="F:hydrolase activity"/>
    <property type="evidence" value="ECO:0007669"/>
    <property type="project" value="UniProtKB-KW"/>
</dbReference>
<accession>A0A2P8DWH8</accession>
<feature type="domain" description="Peptidase S33 tripeptidyl aminopeptidase-like C-terminal" evidence="6">
    <location>
        <begin position="436"/>
        <end position="535"/>
    </location>
</feature>
<evidence type="ECO:0000313" key="8">
    <source>
        <dbReference type="Proteomes" id="UP000243528"/>
    </source>
</evidence>
<sequence length="579" mass="61880">MDVRSTIRNTLALAAAGLTLTTAGLAAAPGMPAAATPASDAPARPAAQVQAPVPELNWKPCEEGLEAFLCTTAEVPTDYDRPDGPTTTIALTKLPATDPDARIGTLFTNPGGPGGSGVDFVHTRGRTAYTDDVRAHFDILGFDPRAVHRSDPATCYRTPEQEQRELARHPAFPVTAEEENDYLGLNARLGADCRRTSPERFAHSSTANVARDMDLLRQAVGDEKLTYMGYSYGTLLGATYARLFPGRVRALALDGTVVPEDYTGRPGEETSSVGARMRQGHGAAETFDEFLRLCAEAGPRRCALAALGEPRTVVERTFDRLKDESVRIVTPNGTELVVDYPTAVALTFSGLYDPAAWTGLAGLLAQLATAEPQMTGAAAALVEQVVPQRDRPPRRGADYASVGGSLASLCVDGGTTGEPFAYPEMVDDVAADAAHFGRYRAWVGVQCEFLRVTDEDAYVGPWDQQVDEPVLVIGTRYDPATPYDGTSRYAAHFPDARTMTVEGYGHTVLGKSRCADRVISNYLVRLDAPADGSTCGQDVPPFQAPGARARRPLTVPPLPPLIINGMPQHGVVLFHTPSS</sequence>
<dbReference type="RefSeq" id="WP_106538418.1">
    <property type="nucleotide sequence ID" value="NZ_PYGE01000013.1"/>
</dbReference>
<keyword evidence="8" id="KW-1185">Reference proteome</keyword>
<evidence type="ECO:0000259" key="6">
    <source>
        <dbReference type="Pfam" id="PF08386"/>
    </source>
</evidence>
<dbReference type="AlphaFoldDB" id="A0A2P8DWH8"/>
<feature type="signal peptide" evidence="4">
    <location>
        <begin position="1"/>
        <end position="26"/>
    </location>
</feature>
<dbReference type="SUPFAM" id="SSF53474">
    <property type="entry name" value="alpha/beta-Hydrolases"/>
    <property type="match status" value="1"/>
</dbReference>
<dbReference type="PANTHER" id="PTHR43248:SF29">
    <property type="entry name" value="TRIPEPTIDYL AMINOPEPTIDASE"/>
    <property type="match status" value="1"/>
</dbReference>
<dbReference type="InterPro" id="IPR029058">
    <property type="entry name" value="AB_hydrolase_fold"/>
</dbReference>
<feature type="domain" description="AB hydrolase-1" evidence="5">
    <location>
        <begin position="109"/>
        <end position="260"/>
    </location>
</feature>
<reference evidence="7 8" key="1">
    <citation type="submission" date="2018-03" db="EMBL/GenBank/DDBJ databases">
        <title>Genomic Encyclopedia of Archaeal and Bacterial Type Strains, Phase II (KMG-II): from individual species to whole genera.</title>
        <authorList>
            <person name="Goeker M."/>
        </authorList>
    </citation>
    <scope>NUCLEOTIDE SEQUENCE [LARGE SCALE GENOMIC DNA]</scope>
    <source>
        <strain evidence="7 8">DSM 45211</strain>
    </source>
</reference>
<gene>
    <name evidence="7" type="ORF">CLV30_11342</name>
</gene>
<protein>
    <submittedName>
        <fullName evidence="7">Alpha/beta hydrolase family protein</fullName>
    </submittedName>
</protein>
<name>A0A2P8DWH8_9ACTN</name>
<proteinExistence type="inferred from homology"/>
<keyword evidence="2 4" id="KW-0732">Signal</keyword>
<dbReference type="PANTHER" id="PTHR43248">
    <property type="entry name" value="2-SUCCINYL-6-HYDROXY-2,4-CYCLOHEXADIENE-1-CARBOXYLATE SYNTHASE"/>
    <property type="match status" value="1"/>
</dbReference>
<dbReference type="Pfam" id="PF08386">
    <property type="entry name" value="Abhydrolase_4"/>
    <property type="match status" value="1"/>
</dbReference>
<dbReference type="Gene3D" id="3.40.50.1820">
    <property type="entry name" value="alpha/beta hydrolase"/>
    <property type="match status" value="1"/>
</dbReference>
<evidence type="ECO:0000256" key="1">
    <source>
        <dbReference type="ARBA" id="ARBA00010088"/>
    </source>
</evidence>